<proteinExistence type="predicted"/>
<name>A0A0P6DRW9_9CRUS</name>
<accession>A0A0P6DRW9</accession>
<evidence type="ECO:0000313" key="1">
    <source>
        <dbReference type="EMBL" id="JAN10968.1"/>
    </source>
</evidence>
<protein>
    <submittedName>
        <fullName evidence="1">Uncharacterized protein</fullName>
    </submittedName>
</protein>
<dbReference type="AlphaFoldDB" id="A0A0P6DRW9"/>
<dbReference type="EMBL" id="GDIQ01083769">
    <property type="protein sequence ID" value="JAN10968.1"/>
    <property type="molecule type" value="Transcribed_RNA"/>
</dbReference>
<sequence>MAYLAHAYQELPFWFTDLKTIIFKSFQVCYGRRTADELNSSKRHCTIRQNPNGRCIEKVGHLLMKFLPALFRGCVIICRTVVKECFH</sequence>
<organism evidence="1">
    <name type="scientific">Daphnia magna</name>
    <dbReference type="NCBI Taxonomy" id="35525"/>
    <lineage>
        <taxon>Eukaryota</taxon>
        <taxon>Metazoa</taxon>
        <taxon>Ecdysozoa</taxon>
        <taxon>Arthropoda</taxon>
        <taxon>Crustacea</taxon>
        <taxon>Branchiopoda</taxon>
        <taxon>Diplostraca</taxon>
        <taxon>Cladocera</taxon>
        <taxon>Anomopoda</taxon>
        <taxon>Daphniidae</taxon>
        <taxon>Daphnia</taxon>
    </lineage>
</organism>
<reference evidence="1" key="1">
    <citation type="submission" date="2015-10" db="EMBL/GenBank/DDBJ databases">
        <title>EvidentialGene: Evidence-directed Construction of Complete mRNA Transcriptomes without Genomes.</title>
        <authorList>
            <person name="Gilbert D.G."/>
        </authorList>
    </citation>
    <scope>NUCLEOTIDE SEQUENCE</scope>
</reference>